<dbReference type="KEGG" id="gvi:gll4013"/>
<evidence type="ECO:0000313" key="4">
    <source>
        <dbReference type="Proteomes" id="UP000000557"/>
    </source>
</evidence>
<gene>
    <name evidence="3" type="ordered locus">gll4013</name>
</gene>
<dbReference type="InterPro" id="IPR011335">
    <property type="entry name" value="Restrct_endonuc-II-like"/>
</dbReference>
<dbReference type="InterPro" id="IPR008538">
    <property type="entry name" value="Uma2"/>
</dbReference>
<evidence type="ECO:0000256" key="1">
    <source>
        <dbReference type="SAM" id="MobiDB-lite"/>
    </source>
</evidence>
<organism evidence="3 4">
    <name type="scientific">Gloeobacter violaceus (strain ATCC 29082 / PCC 7421)</name>
    <dbReference type="NCBI Taxonomy" id="251221"/>
    <lineage>
        <taxon>Bacteria</taxon>
        <taxon>Bacillati</taxon>
        <taxon>Cyanobacteriota</taxon>
        <taxon>Cyanophyceae</taxon>
        <taxon>Gloeobacterales</taxon>
        <taxon>Gloeobacteraceae</taxon>
        <taxon>Gloeobacter</taxon>
    </lineage>
</organism>
<evidence type="ECO:0000313" key="3">
    <source>
        <dbReference type="EMBL" id="BAC91954.1"/>
    </source>
</evidence>
<dbReference type="PhylomeDB" id="Q7NE67"/>
<dbReference type="AlphaFoldDB" id="Q7NE67"/>
<reference evidence="3 4" key="2">
    <citation type="journal article" date="2003" name="DNA Res.">
        <title>Complete genome structure of Gloeobacter violaceus PCC 7421, a cyanobacterium that lacks thylakoids (supplement).</title>
        <authorList>
            <person name="Nakamura Y."/>
            <person name="Kaneko T."/>
            <person name="Sato S."/>
            <person name="Mimuro M."/>
            <person name="Miyashita H."/>
            <person name="Tsuchiya T."/>
            <person name="Sasamoto S."/>
            <person name="Watanabe A."/>
            <person name="Kawashima K."/>
            <person name="Kishida Y."/>
            <person name="Kiyokawa C."/>
            <person name="Kohara M."/>
            <person name="Matsumoto M."/>
            <person name="Matsuno A."/>
            <person name="Nakazaki N."/>
            <person name="Shimpo S."/>
            <person name="Takeuchi C."/>
            <person name="Yamada M."/>
            <person name="Tabata S."/>
        </authorList>
    </citation>
    <scope>NUCLEOTIDE SEQUENCE [LARGE SCALE GENOMIC DNA]</scope>
    <source>
        <strain evidence="4">ATCC 29082 / PCC 7421</strain>
    </source>
</reference>
<dbReference type="PANTHER" id="PTHR33352:SF3">
    <property type="entry name" value="SLR1612 PROTEIN"/>
    <property type="match status" value="1"/>
</dbReference>
<protein>
    <submittedName>
        <fullName evidence="3">Gll4013 protein</fullName>
    </submittedName>
</protein>
<dbReference type="SUPFAM" id="SSF52980">
    <property type="entry name" value="Restriction endonuclease-like"/>
    <property type="match status" value="1"/>
</dbReference>
<dbReference type="Gene3D" id="3.90.1570.10">
    <property type="entry name" value="tt1808, chain A"/>
    <property type="match status" value="1"/>
</dbReference>
<feature type="region of interest" description="Disordered" evidence="1">
    <location>
        <begin position="221"/>
        <end position="245"/>
    </location>
</feature>
<dbReference type="InterPro" id="IPR012296">
    <property type="entry name" value="Nuclease_put_TT1808"/>
</dbReference>
<dbReference type="Pfam" id="PF05685">
    <property type="entry name" value="Uma2"/>
    <property type="match status" value="1"/>
</dbReference>
<dbReference type="PANTHER" id="PTHR33352">
    <property type="entry name" value="SLR1095 PROTEIN"/>
    <property type="match status" value="1"/>
</dbReference>
<dbReference type="Proteomes" id="UP000000557">
    <property type="component" value="Chromosome"/>
</dbReference>
<keyword evidence="4" id="KW-1185">Reference proteome</keyword>
<dbReference type="STRING" id="251221.gene:10761531"/>
<accession>Q7NE67</accession>
<dbReference type="EnsemblBacteria" id="BAC91954">
    <property type="protein sequence ID" value="BAC91954"/>
    <property type="gene ID" value="BAC91954"/>
</dbReference>
<dbReference type="PATRIC" id="fig|251221.4.peg.4045"/>
<sequence>MVMPVASEFSGSPFEPFAPPPVDLWSDEPPMESDRHRKQMDLLIRSLECWWQDRQDFYCSGNLTIYYSLTQRKSEDFRGPDFFVVLGCERRERRSWTVWQEGGRLPNLIVEILSASTAAIDRGLKKQIYQDVLRVPEYFWFDPEALELCGFHLVEGQYEPLEPDGHDRLWSRQLELYLGSHNTQLRFFTPNGQLVLLQEELVALQAEQAVQMAEQERQAREQAVQMAEQERQAREQAVQMAERERQSRERLARYLREQGIDPDTL</sequence>
<proteinExistence type="predicted"/>
<dbReference type="InParanoid" id="Q7NE67"/>
<reference evidence="3 4" key="1">
    <citation type="journal article" date="2003" name="DNA Res.">
        <title>Complete genome structure of Gloeobacter violaceus PCC 7421, a cyanobacterium that lacks thylakoids.</title>
        <authorList>
            <person name="Nakamura Y."/>
            <person name="Kaneko T."/>
            <person name="Sato S."/>
            <person name="Mimuro M."/>
            <person name="Miyashita H."/>
            <person name="Tsuchiya T."/>
            <person name="Sasamoto S."/>
            <person name="Watanabe A."/>
            <person name="Kawashima K."/>
            <person name="Kishida Y."/>
            <person name="Kiyokawa C."/>
            <person name="Kohara M."/>
            <person name="Matsumoto M."/>
            <person name="Matsuno A."/>
            <person name="Nakazaki N."/>
            <person name="Shimpo S."/>
            <person name="Takeuchi C."/>
            <person name="Yamada M."/>
            <person name="Tabata S."/>
        </authorList>
    </citation>
    <scope>NUCLEOTIDE SEQUENCE [LARGE SCALE GENOMIC DNA]</scope>
    <source>
        <strain evidence="4">ATCC 29082 / PCC 7421</strain>
    </source>
</reference>
<evidence type="ECO:0000259" key="2">
    <source>
        <dbReference type="Pfam" id="PF05685"/>
    </source>
</evidence>
<dbReference type="HOGENOM" id="CLU_075279_1_1_3"/>
<name>Q7NE67_GLOVI</name>
<dbReference type="eggNOG" id="COG4636">
    <property type="taxonomic scope" value="Bacteria"/>
</dbReference>
<dbReference type="OrthoDB" id="557157at2"/>
<dbReference type="EMBL" id="BA000045">
    <property type="protein sequence ID" value="BAC91954.1"/>
    <property type="molecule type" value="Genomic_DNA"/>
</dbReference>
<dbReference type="CDD" id="cd06260">
    <property type="entry name" value="DUF820-like"/>
    <property type="match status" value="1"/>
</dbReference>
<feature type="domain" description="Putative restriction endonuclease" evidence="2">
    <location>
        <begin position="29"/>
        <end position="174"/>
    </location>
</feature>